<dbReference type="SUPFAM" id="SSF51395">
    <property type="entry name" value="FMN-linked oxidoreductases"/>
    <property type="match status" value="1"/>
</dbReference>
<protein>
    <submittedName>
        <fullName evidence="2">12-oxophytodienoate reductase</fullName>
    </submittedName>
</protein>
<evidence type="ECO:0000313" key="3">
    <source>
        <dbReference type="Proteomes" id="UP001519887"/>
    </source>
</evidence>
<dbReference type="PANTHER" id="PTHR22893:SF55">
    <property type="entry name" value="OXIDOREDUCTASE-RELATED"/>
    <property type="match status" value="1"/>
</dbReference>
<keyword evidence="3" id="KW-1185">Reference proteome</keyword>
<gene>
    <name evidence="2" type="ORF">K0U00_19570</name>
</gene>
<dbReference type="InterPro" id="IPR013785">
    <property type="entry name" value="Aldolase_TIM"/>
</dbReference>
<reference evidence="2 3" key="1">
    <citation type="submission" date="2021-07" db="EMBL/GenBank/DDBJ databases">
        <title>Paenibacillus radiodurans sp. nov., isolated from the southeastern edge of Tengger Desert.</title>
        <authorList>
            <person name="Zhang G."/>
        </authorList>
    </citation>
    <scope>NUCLEOTIDE SEQUENCE [LARGE SCALE GENOMIC DNA]</scope>
    <source>
        <strain evidence="2 3">CCM 7311</strain>
    </source>
</reference>
<name>A0ABS7C5Q9_9BACL</name>
<dbReference type="InterPro" id="IPR001155">
    <property type="entry name" value="OxRdtase_FMN_N"/>
</dbReference>
<dbReference type="Gene3D" id="3.20.20.70">
    <property type="entry name" value="Aldolase class I"/>
    <property type="match status" value="1"/>
</dbReference>
<comment type="caution">
    <text evidence="2">The sequence shown here is derived from an EMBL/GenBank/DDBJ whole genome shotgun (WGS) entry which is preliminary data.</text>
</comment>
<dbReference type="PANTHER" id="PTHR22893">
    <property type="entry name" value="NADH OXIDOREDUCTASE-RELATED"/>
    <property type="match status" value="1"/>
</dbReference>
<feature type="domain" description="NADH:flavin oxidoreductase/NADH oxidase N-terminal" evidence="1">
    <location>
        <begin position="19"/>
        <end position="120"/>
    </location>
</feature>
<dbReference type="Proteomes" id="UP001519887">
    <property type="component" value="Unassembled WGS sequence"/>
</dbReference>
<sequence>MSRNSKSDAPPVHPSVQPLFLPFTLGKLKLRNRIVMSPMTRAFSPNGIPGPDVARYYRRRAENGVGLIITEGTVINHPSAADNPNVPHFYGPALASWSAVVEQVHEAGGLIFPQLWHVGMTRSV</sequence>
<organism evidence="2 3">
    <name type="scientific">Paenibacillus sepulcri</name>
    <dbReference type="NCBI Taxonomy" id="359917"/>
    <lineage>
        <taxon>Bacteria</taxon>
        <taxon>Bacillati</taxon>
        <taxon>Bacillota</taxon>
        <taxon>Bacilli</taxon>
        <taxon>Bacillales</taxon>
        <taxon>Paenibacillaceae</taxon>
        <taxon>Paenibacillus</taxon>
    </lineage>
</organism>
<dbReference type="Pfam" id="PF00724">
    <property type="entry name" value="Oxidored_FMN"/>
    <property type="match status" value="1"/>
</dbReference>
<evidence type="ECO:0000259" key="1">
    <source>
        <dbReference type="Pfam" id="PF00724"/>
    </source>
</evidence>
<evidence type="ECO:0000313" key="2">
    <source>
        <dbReference type="EMBL" id="MBW7456235.1"/>
    </source>
</evidence>
<dbReference type="InterPro" id="IPR045247">
    <property type="entry name" value="Oye-like"/>
</dbReference>
<proteinExistence type="predicted"/>
<dbReference type="EMBL" id="JAHZIK010000527">
    <property type="protein sequence ID" value="MBW7456235.1"/>
    <property type="molecule type" value="Genomic_DNA"/>
</dbReference>
<feature type="non-terminal residue" evidence="2">
    <location>
        <position position="124"/>
    </location>
</feature>
<accession>A0ABS7C5Q9</accession>